<evidence type="ECO:0000256" key="1">
    <source>
        <dbReference type="SAM" id="MobiDB-lite"/>
    </source>
</evidence>
<accession>A0A1Y2L1P9</accession>
<dbReference type="EMBL" id="JFKA01000004">
    <property type="protein sequence ID" value="OSQ38379.1"/>
    <property type="molecule type" value="Genomic_DNA"/>
</dbReference>
<evidence type="ECO:0000313" key="3">
    <source>
        <dbReference type="Proteomes" id="UP000193391"/>
    </source>
</evidence>
<name>A0A1Y2L1P9_9PROT</name>
<proteinExistence type="predicted"/>
<protein>
    <submittedName>
        <fullName evidence="2">Uncharacterized protein</fullName>
    </submittedName>
</protein>
<evidence type="ECO:0000313" key="2">
    <source>
        <dbReference type="EMBL" id="OSQ38379.1"/>
    </source>
</evidence>
<comment type="caution">
    <text evidence="2">The sequence shown here is derived from an EMBL/GenBank/DDBJ whole genome shotgun (WGS) entry which is preliminary data.</text>
</comment>
<gene>
    <name evidence="2" type="ORF">TMES_11020</name>
</gene>
<sequence>MATGFLFICDQHATALPSAAKHQPANPPSASPQRALSGPCNAARSDGKTKTPAQTKTRQPANAGWRAKQY</sequence>
<dbReference type="Proteomes" id="UP000193391">
    <property type="component" value="Unassembled WGS sequence"/>
</dbReference>
<feature type="region of interest" description="Disordered" evidence="1">
    <location>
        <begin position="17"/>
        <end position="70"/>
    </location>
</feature>
<keyword evidence="3" id="KW-1185">Reference proteome</keyword>
<reference evidence="2 3" key="1">
    <citation type="submission" date="2014-03" db="EMBL/GenBank/DDBJ databases">
        <title>The draft genome sequence of Thalassospira mesophila JCM 18969.</title>
        <authorList>
            <person name="Lai Q."/>
            <person name="Shao Z."/>
        </authorList>
    </citation>
    <scope>NUCLEOTIDE SEQUENCE [LARGE SCALE GENOMIC DNA]</scope>
    <source>
        <strain evidence="2 3">JCM 18969</strain>
    </source>
</reference>
<organism evidence="2 3">
    <name type="scientific">Thalassospira mesophila</name>
    <dbReference type="NCBI Taxonomy" id="1293891"/>
    <lineage>
        <taxon>Bacteria</taxon>
        <taxon>Pseudomonadati</taxon>
        <taxon>Pseudomonadota</taxon>
        <taxon>Alphaproteobacteria</taxon>
        <taxon>Rhodospirillales</taxon>
        <taxon>Thalassospiraceae</taxon>
        <taxon>Thalassospira</taxon>
    </lineage>
</organism>
<feature type="compositionally biased region" description="Polar residues" evidence="1">
    <location>
        <begin position="51"/>
        <end position="60"/>
    </location>
</feature>
<dbReference type="AlphaFoldDB" id="A0A1Y2L1P9"/>